<dbReference type="RefSeq" id="WP_114310540.1">
    <property type="nucleotide sequence ID" value="NZ_QPJO01000005.1"/>
</dbReference>
<evidence type="ECO:0008006" key="4">
    <source>
        <dbReference type="Google" id="ProtNLM"/>
    </source>
</evidence>
<dbReference type="PROSITE" id="PS51257">
    <property type="entry name" value="PROKAR_LIPOPROTEIN"/>
    <property type="match status" value="1"/>
</dbReference>
<feature type="chain" id="PRO_5016827056" description="YD repeat-containing protein" evidence="1">
    <location>
        <begin position="20"/>
        <end position="310"/>
    </location>
</feature>
<reference evidence="2 3" key="1">
    <citation type="submission" date="2018-07" db="EMBL/GenBank/DDBJ databases">
        <title>Genomic Encyclopedia of Type Strains, Phase III (KMG-III): the genomes of soil and plant-associated and newly described type strains.</title>
        <authorList>
            <person name="Whitman W."/>
        </authorList>
    </citation>
    <scope>NUCLEOTIDE SEQUENCE [LARGE SCALE GENOMIC DNA]</scope>
    <source>
        <strain evidence="2 3">CECT 7958</strain>
    </source>
</reference>
<organism evidence="2 3">
    <name type="scientific">Winogradskyella arenosi</name>
    <dbReference type="NCBI Taxonomy" id="533325"/>
    <lineage>
        <taxon>Bacteria</taxon>
        <taxon>Pseudomonadati</taxon>
        <taxon>Bacteroidota</taxon>
        <taxon>Flavobacteriia</taxon>
        <taxon>Flavobacteriales</taxon>
        <taxon>Flavobacteriaceae</taxon>
        <taxon>Winogradskyella</taxon>
    </lineage>
</organism>
<gene>
    <name evidence="2" type="ORF">DFQ08_10522</name>
</gene>
<comment type="caution">
    <text evidence="2">The sequence shown here is derived from an EMBL/GenBank/DDBJ whole genome shotgun (WGS) entry which is preliminary data.</text>
</comment>
<evidence type="ECO:0000313" key="2">
    <source>
        <dbReference type="EMBL" id="RCW90133.1"/>
    </source>
</evidence>
<dbReference type="OrthoDB" id="1412495at2"/>
<name>A0A368ZB99_9FLAO</name>
<evidence type="ECO:0000256" key="1">
    <source>
        <dbReference type="SAM" id="SignalP"/>
    </source>
</evidence>
<dbReference type="Proteomes" id="UP000253436">
    <property type="component" value="Unassembled WGS sequence"/>
</dbReference>
<dbReference type="EMBL" id="QPJO01000005">
    <property type="protein sequence ID" value="RCW90133.1"/>
    <property type="molecule type" value="Genomic_DNA"/>
</dbReference>
<evidence type="ECO:0000313" key="3">
    <source>
        <dbReference type="Proteomes" id="UP000253436"/>
    </source>
</evidence>
<keyword evidence="3" id="KW-1185">Reference proteome</keyword>
<dbReference type="AlphaFoldDB" id="A0A368ZB99"/>
<accession>A0A368ZB99</accession>
<sequence length="310" mass="34205">MKKLVLIAFALSLVTACNTEPLDPELTSGGGDTGGGSGSESADLMLSSYELDTDLFVSFLGLPIETTTNSLFNISNNIVVGGTNQISANQGPFETENQSITRNSSGQIISFSSVNAQGTTTNETLVTYTNGVISQISYDYYENDEDDYVYNFTYDGNTITRTEENTTISTVFTVDSADRIIKKESFDGDFVLQTETIAYTANGNISSSTTTGEIESNTTYQFDDQENPLKVVFEDNYLLQFLEDDYSEELGPQIAQFLSTNNWNAANFNGSTFTFDLDYNTAGRISSRVIAYDFGPEFAFEFNERFNYVN</sequence>
<dbReference type="Gene3D" id="2.180.10.10">
    <property type="entry name" value="RHS repeat-associated core"/>
    <property type="match status" value="1"/>
</dbReference>
<proteinExistence type="predicted"/>
<protein>
    <recommendedName>
        <fullName evidence="4">YD repeat-containing protein</fullName>
    </recommendedName>
</protein>
<keyword evidence="1" id="KW-0732">Signal</keyword>
<feature type="signal peptide" evidence="1">
    <location>
        <begin position="1"/>
        <end position="19"/>
    </location>
</feature>